<keyword evidence="9" id="KW-1185">Reference proteome</keyword>
<evidence type="ECO:0000256" key="6">
    <source>
        <dbReference type="SAM" id="MobiDB-lite"/>
    </source>
</evidence>
<evidence type="ECO:0000256" key="5">
    <source>
        <dbReference type="RuleBase" id="RU361187"/>
    </source>
</evidence>
<sequence>MFRRSVLTALAGLCLGASALAQASNPILSHADPFITFDPVTKDGQYVLTATGRDITLWTGPIPETSSTTPYVIYTPMEGMTQTWSPTVWKIDGHWWVYFTAQMTGQKHKIYVLESEADDVLGAYVFKGALETGRASIDPSILVVGKSHYLMYVTVDSGANDTWIRKLKTPTEFDGEGALIAHPEAGWEKGEGTTRNYPVDEGPTALYHGGKTFVVFSASDTASPRYCLGLLTLVGKDPMVPGNWIKTPHPVFAWSPENSIFGPGRGTFAKGKDGAMWLLYAAKSTDAPNAAHREIRAQRFTWNADGTPNFGSPKKDGPIEP</sequence>
<comment type="similarity">
    <text evidence="1 5">Belongs to the glycosyl hydrolase 43 family.</text>
</comment>
<proteinExistence type="inferred from homology"/>
<dbReference type="PANTHER" id="PTHR43817">
    <property type="entry name" value="GLYCOSYL HYDROLASE"/>
    <property type="match status" value="1"/>
</dbReference>
<dbReference type="Gene3D" id="2.115.10.20">
    <property type="entry name" value="Glycosyl hydrolase domain, family 43"/>
    <property type="match status" value="1"/>
</dbReference>
<dbReference type="OrthoDB" id="177947at2"/>
<dbReference type="InterPro" id="IPR006710">
    <property type="entry name" value="Glyco_hydro_43"/>
</dbReference>
<keyword evidence="4 5" id="KW-0326">Glycosidase</keyword>
<name>A0A1H6C8E2_9BACT</name>
<dbReference type="RefSeq" id="WP_103935138.1">
    <property type="nucleotide sequence ID" value="NZ_FNVA01000009.1"/>
</dbReference>
<dbReference type="GO" id="GO:0004553">
    <property type="term" value="F:hydrolase activity, hydrolyzing O-glycosyl compounds"/>
    <property type="evidence" value="ECO:0007669"/>
    <property type="project" value="InterPro"/>
</dbReference>
<evidence type="ECO:0000256" key="2">
    <source>
        <dbReference type="ARBA" id="ARBA00022729"/>
    </source>
</evidence>
<dbReference type="GO" id="GO:0005975">
    <property type="term" value="P:carbohydrate metabolic process"/>
    <property type="evidence" value="ECO:0007669"/>
    <property type="project" value="InterPro"/>
</dbReference>
<dbReference type="InterPro" id="IPR023296">
    <property type="entry name" value="Glyco_hydro_beta-prop_sf"/>
</dbReference>
<evidence type="ECO:0000256" key="1">
    <source>
        <dbReference type="ARBA" id="ARBA00009865"/>
    </source>
</evidence>
<reference evidence="8 9" key="1">
    <citation type="submission" date="2016-10" db="EMBL/GenBank/DDBJ databases">
        <authorList>
            <person name="de Groot N.N."/>
        </authorList>
    </citation>
    <scope>NUCLEOTIDE SEQUENCE [LARGE SCALE GENOMIC DNA]</scope>
    <source>
        <strain evidence="8 9">DSM 22489</strain>
    </source>
</reference>
<evidence type="ECO:0000256" key="4">
    <source>
        <dbReference type="ARBA" id="ARBA00023295"/>
    </source>
</evidence>
<dbReference type="Proteomes" id="UP000236728">
    <property type="component" value="Unassembled WGS sequence"/>
</dbReference>
<feature type="signal peptide" evidence="7">
    <location>
        <begin position="1"/>
        <end position="23"/>
    </location>
</feature>
<evidence type="ECO:0000256" key="7">
    <source>
        <dbReference type="SAM" id="SignalP"/>
    </source>
</evidence>
<feature type="region of interest" description="Disordered" evidence="6">
    <location>
        <begin position="302"/>
        <end position="321"/>
    </location>
</feature>
<evidence type="ECO:0000313" key="9">
    <source>
        <dbReference type="Proteomes" id="UP000236728"/>
    </source>
</evidence>
<evidence type="ECO:0000256" key="3">
    <source>
        <dbReference type="ARBA" id="ARBA00022801"/>
    </source>
</evidence>
<accession>A0A1H6C8E2</accession>
<dbReference type="PANTHER" id="PTHR43817:SF1">
    <property type="entry name" value="HYDROLASE, FAMILY 43, PUTATIVE (AFU_ORTHOLOGUE AFUA_3G01660)-RELATED"/>
    <property type="match status" value="1"/>
</dbReference>
<gene>
    <name evidence="8" type="ORF">SAMN05421819_4290</name>
</gene>
<feature type="chain" id="PRO_5009294561" evidence="7">
    <location>
        <begin position="24"/>
        <end position="321"/>
    </location>
</feature>
<dbReference type="AlphaFoldDB" id="A0A1H6C8E2"/>
<dbReference type="EMBL" id="FNVA01000009">
    <property type="protein sequence ID" value="SEG68905.1"/>
    <property type="molecule type" value="Genomic_DNA"/>
</dbReference>
<organism evidence="8 9">
    <name type="scientific">Bryocella elongata</name>
    <dbReference type="NCBI Taxonomy" id="863522"/>
    <lineage>
        <taxon>Bacteria</taxon>
        <taxon>Pseudomonadati</taxon>
        <taxon>Acidobacteriota</taxon>
        <taxon>Terriglobia</taxon>
        <taxon>Terriglobales</taxon>
        <taxon>Acidobacteriaceae</taxon>
        <taxon>Bryocella</taxon>
    </lineage>
</organism>
<keyword evidence="2 7" id="KW-0732">Signal</keyword>
<protein>
    <submittedName>
        <fullName evidence="8">Beta-xylosidase, GH43 family</fullName>
    </submittedName>
</protein>
<keyword evidence="3 5" id="KW-0378">Hydrolase</keyword>
<dbReference type="SUPFAM" id="SSF75005">
    <property type="entry name" value="Arabinanase/levansucrase/invertase"/>
    <property type="match status" value="1"/>
</dbReference>
<evidence type="ECO:0000313" key="8">
    <source>
        <dbReference type="EMBL" id="SEG68905.1"/>
    </source>
</evidence>
<dbReference type="Pfam" id="PF04616">
    <property type="entry name" value="Glyco_hydro_43"/>
    <property type="match status" value="1"/>
</dbReference>
<dbReference type="CDD" id="cd18820">
    <property type="entry name" value="GH43_LbAraf43-like"/>
    <property type="match status" value="1"/>
</dbReference>